<dbReference type="EMBL" id="DF237344">
    <property type="protein sequence ID" value="GAQ88027.1"/>
    <property type="molecule type" value="Genomic_DNA"/>
</dbReference>
<feature type="compositionally biased region" description="Basic and acidic residues" evidence="1">
    <location>
        <begin position="455"/>
        <end position="464"/>
    </location>
</feature>
<feature type="compositionally biased region" description="Low complexity" evidence="1">
    <location>
        <begin position="872"/>
        <end position="887"/>
    </location>
</feature>
<proteinExistence type="predicted"/>
<feature type="domain" description="CFA20" evidence="2">
    <location>
        <begin position="6"/>
        <end position="173"/>
    </location>
</feature>
<feature type="compositionally biased region" description="Basic and acidic residues" evidence="1">
    <location>
        <begin position="555"/>
        <end position="569"/>
    </location>
</feature>
<feature type="compositionally biased region" description="Polar residues" evidence="1">
    <location>
        <begin position="920"/>
        <end position="935"/>
    </location>
</feature>
<evidence type="ECO:0000313" key="4">
    <source>
        <dbReference type="Proteomes" id="UP000054558"/>
    </source>
</evidence>
<dbReference type="OMA" id="GHQGDDK"/>
<organism evidence="3 4">
    <name type="scientific">Klebsormidium nitens</name>
    <name type="common">Green alga</name>
    <name type="synonym">Ulothrix nitens</name>
    <dbReference type="NCBI Taxonomy" id="105231"/>
    <lineage>
        <taxon>Eukaryota</taxon>
        <taxon>Viridiplantae</taxon>
        <taxon>Streptophyta</taxon>
        <taxon>Klebsormidiophyceae</taxon>
        <taxon>Klebsormidiales</taxon>
        <taxon>Klebsormidiaceae</taxon>
        <taxon>Klebsormidium</taxon>
    </lineage>
</organism>
<feature type="compositionally biased region" description="Basic and acidic residues" evidence="1">
    <location>
        <begin position="521"/>
        <end position="531"/>
    </location>
</feature>
<dbReference type="STRING" id="105231.A0A1Y1IH35"/>
<feature type="compositionally biased region" description="Basic and acidic residues" evidence="1">
    <location>
        <begin position="474"/>
        <end position="507"/>
    </location>
</feature>
<dbReference type="InterPro" id="IPR007714">
    <property type="entry name" value="CFA20_dom"/>
</dbReference>
<feature type="compositionally biased region" description="Basic and acidic residues" evidence="1">
    <location>
        <begin position="725"/>
        <end position="735"/>
    </location>
</feature>
<name>A0A1Y1IH35_KLENI</name>
<feature type="compositionally biased region" description="Basic and acidic residues" evidence="1">
    <location>
        <begin position="765"/>
        <end position="774"/>
    </location>
</feature>
<gene>
    <name evidence="3" type="ORF">KFL_003950040</name>
</gene>
<dbReference type="InterPro" id="IPR040441">
    <property type="entry name" value="CFA20/CFAP20DC"/>
</dbReference>
<evidence type="ECO:0000259" key="2">
    <source>
        <dbReference type="Pfam" id="PF05018"/>
    </source>
</evidence>
<evidence type="ECO:0000256" key="1">
    <source>
        <dbReference type="SAM" id="MobiDB-lite"/>
    </source>
</evidence>
<dbReference type="PANTHER" id="PTHR12458">
    <property type="entry name" value="ORF PROTEIN"/>
    <property type="match status" value="1"/>
</dbReference>
<sequence length="1012" mass="109561">MVASASSYQGGPFVEAFSSSGSNPLVNCKLSGEKGVQKVYEKTVKGYVYTLTGAASKLQLPKDERKSPLHFLQQFLVLQIYAPAGQHFAIELGVTDSSGSKRKLYFSTAFHEVKTTPLHCQVPLTALERDVWLNLAFDLVDLFGACFRGLTYRSLDVLVLGSVCRLRKIFTLRQQPIDSADPSFVGEPVPSSLDYPTGVQYKNQVLNASRIRGALAETASAKRLSSEDPLSTKGGAKRLSGSTHVAFGSRTAVPPAPLIVVPSNVDLSHRSGGVEAPQGAVKKGEKSERLPSSRKASAQELKAPKRNGHVASAEEDDAGEEWSPTERSSEPEAPASKRRVPGKAEMSKTGAPNAVAPSGKAGKAGNVPGPSKKEAAKKLPVRAESPVTAWGDGAGTETPEETLLASMSADWKQAKKLERGQMSAQRDKSFPLEQSPKETADDSRSSRGSSRRTVRFSEEGEALSRVETPLSEPKVGEPSENRAPRDASPRERGLEARDVLAELEKELAGLTAGTRNSPRAELWRSKTDGFSRRSSVRGSGDEAKTAEVQPSFDLVGREQEEFGGVDERETMREEKLLAVAAMEEWDEARRDEGVNGRLEDDVVNEPWESASRRRDLTGRSGGLEADAIEEDGVNERFGGEAGVNEHMGRDTAVNERSEEEGGVNARFGEDGGVNKHSETGVIEHFEVHHEAASSGRASEDTWRSRRSNSRYSQESDDSDVTPRASQERVRRDDWNAQKGEGAGSQRNSPLSKESGGWGRVSGDLRSSEERKGERISAGLRGSRSLVTEEQEESERLFRGSGMAKALGAEKRPPSIDWEAEDDVRSSLGSLEGSEGGPSLSAERRSFRGLSGRRRTSNSRSGHGGNDRAADVSGSLTRGSSRSSLRESLAPRVSNRSGPRSSRDPRQPAGLDPASRAKRTGNVSRRTSEVETSLSEWTAAADVSPSADTVPADVTNPAAQENNPRSRPASIAALNLTMRPEDMDLLFDPILKCFYDPKSNKYYDLKDEDDSLI</sequence>
<evidence type="ECO:0000313" key="3">
    <source>
        <dbReference type="EMBL" id="GAQ88027.1"/>
    </source>
</evidence>
<feature type="compositionally biased region" description="Basic and acidic residues" evidence="1">
    <location>
        <begin position="667"/>
        <end position="703"/>
    </location>
</feature>
<feature type="compositionally biased region" description="Low complexity" evidence="1">
    <location>
        <begin position="825"/>
        <end position="840"/>
    </location>
</feature>
<dbReference type="Pfam" id="PF05018">
    <property type="entry name" value="CFA20_dom"/>
    <property type="match status" value="1"/>
</dbReference>
<dbReference type="AlphaFoldDB" id="A0A1Y1IH35"/>
<protein>
    <recommendedName>
        <fullName evidence="2">CFA20 domain-containing protein</fullName>
    </recommendedName>
</protein>
<feature type="compositionally biased region" description="Basic and acidic residues" evidence="1">
    <location>
        <begin position="282"/>
        <end position="291"/>
    </location>
</feature>
<feature type="region of interest" description="Disordered" evidence="1">
    <location>
        <begin position="222"/>
        <end position="241"/>
    </location>
</feature>
<dbReference type="Proteomes" id="UP000054558">
    <property type="component" value="Unassembled WGS sequence"/>
</dbReference>
<dbReference type="OrthoDB" id="10261083at2759"/>
<feature type="region of interest" description="Disordered" evidence="1">
    <location>
        <begin position="269"/>
        <end position="569"/>
    </location>
</feature>
<feature type="region of interest" description="Disordered" evidence="1">
    <location>
        <begin position="609"/>
        <end position="968"/>
    </location>
</feature>
<feature type="compositionally biased region" description="Basic and acidic residues" evidence="1">
    <location>
        <begin position="412"/>
        <end position="445"/>
    </location>
</feature>
<accession>A0A1Y1IH35</accession>
<feature type="compositionally biased region" description="Basic and acidic residues" evidence="1">
    <location>
        <begin position="646"/>
        <end position="656"/>
    </location>
</feature>
<keyword evidence="4" id="KW-1185">Reference proteome</keyword>
<reference evidence="3 4" key="1">
    <citation type="journal article" date="2014" name="Nat. Commun.">
        <title>Klebsormidium flaccidum genome reveals primary factors for plant terrestrial adaptation.</title>
        <authorList>
            <person name="Hori K."/>
            <person name="Maruyama F."/>
            <person name="Fujisawa T."/>
            <person name="Togashi T."/>
            <person name="Yamamoto N."/>
            <person name="Seo M."/>
            <person name="Sato S."/>
            <person name="Yamada T."/>
            <person name="Mori H."/>
            <person name="Tajima N."/>
            <person name="Moriyama T."/>
            <person name="Ikeuchi M."/>
            <person name="Watanabe M."/>
            <person name="Wada H."/>
            <person name="Kobayashi K."/>
            <person name="Saito M."/>
            <person name="Masuda T."/>
            <person name="Sasaki-Sekimoto Y."/>
            <person name="Mashiguchi K."/>
            <person name="Awai K."/>
            <person name="Shimojima M."/>
            <person name="Masuda S."/>
            <person name="Iwai M."/>
            <person name="Nobusawa T."/>
            <person name="Narise T."/>
            <person name="Kondo S."/>
            <person name="Saito H."/>
            <person name="Sato R."/>
            <person name="Murakawa M."/>
            <person name="Ihara Y."/>
            <person name="Oshima-Yamada Y."/>
            <person name="Ohtaka K."/>
            <person name="Satoh M."/>
            <person name="Sonobe K."/>
            <person name="Ishii M."/>
            <person name="Ohtani R."/>
            <person name="Kanamori-Sato M."/>
            <person name="Honoki R."/>
            <person name="Miyazaki D."/>
            <person name="Mochizuki H."/>
            <person name="Umetsu J."/>
            <person name="Higashi K."/>
            <person name="Shibata D."/>
            <person name="Kamiya Y."/>
            <person name="Sato N."/>
            <person name="Nakamura Y."/>
            <person name="Tabata S."/>
            <person name="Ida S."/>
            <person name="Kurokawa K."/>
            <person name="Ohta H."/>
        </authorList>
    </citation>
    <scope>NUCLEOTIDE SEQUENCE [LARGE SCALE GENOMIC DNA]</scope>
    <source>
        <strain evidence="3 4">NIES-2285</strain>
    </source>
</reference>